<dbReference type="GO" id="GO:0006351">
    <property type="term" value="P:DNA-templated transcription"/>
    <property type="evidence" value="ECO:0007669"/>
    <property type="project" value="InterPro"/>
</dbReference>
<feature type="domain" description="Zn(2)-C6 fungal-type" evidence="4">
    <location>
        <begin position="14"/>
        <end position="44"/>
    </location>
</feature>
<dbReference type="InterPro" id="IPR001138">
    <property type="entry name" value="Zn2Cys6_DnaBD"/>
</dbReference>
<dbReference type="PANTHER" id="PTHR47431:SF4">
    <property type="entry name" value="ZN(II)2CYS6 TRANSCRIPTION FACTOR (EUROFUNG)"/>
    <property type="match status" value="1"/>
</dbReference>
<feature type="region of interest" description="Disordered" evidence="3">
    <location>
        <begin position="69"/>
        <end position="95"/>
    </location>
</feature>
<dbReference type="PROSITE" id="PS50048">
    <property type="entry name" value="ZN2_CY6_FUNGAL_2"/>
    <property type="match status" value="1"/>
</dbReference>
<dbReference type="Pfam" id="PF00172">
    <property type="entry name" value="Zn_clus"/>
    <property type="match status" value="1"/>
</dbReference>
<evidence type="ECO:0000259" key="4">
    <source>
        <dbReference type="PROSITE" id="PS50048"/>
    </source>
</evidence>
<evidence type="ECO:0000256" key="3">
    <source>
        <dbReference type="SAM" id="MobiDB-lite"/>
    </source>
</evidence>
<dbReference type="InterPro" id="IPR036864">
    <property type="entry name" value="Zn2-C6_fun-type_DNA-bd_sf"/>
</dbReference>
<dbReference type="CDD" id="cd12148">
    <property type="entry name" value="fungal_TF_MHR"/>
    <property type="match status" value="1"/>
</dbReference>
<dbReference type="CDD" id="cd00067">
    <property type="entry name" value="GAL4"/>
    <property type="match status" value="1"/>
</dbReference>
<keyword evidence="2" id="KW-0539">Nucleus</keyword>
<dbReference type="Pfam" id="PF04082">
    <property type="entry name" value="Fungal_trans"/>
    <property type="match status" value="1"/>
</dbReference>
<dbReference type="InterPro" id="IPR007219">
    <property type="entry name" value="XnlR_reg_dom"/>
</dbReference>
<protein>
    <recommendedName>
        <fullName evidence="4">Zn(2)-C6 fungal-type domain-containing protein</fullName>
    </recommendedName>
</protein>
<name>A0A8K0SGK8_9HYPO</name>
<dbReference type="GO" id="GO:0003677">
    <property type="term" value="F:DNA binding"/>
    <property type="evidence" value="ECO:0007669"/>
    <property type="project" value="InterPro"/>
</dbReference>
<dbReference type="GO" id="GO:0008270">
    <property type="term" value="F:zinc ion binding"/>
    <property type="evidence" value="ECO:0007669"/>
    <property type="project" value="InterPro"/>
</dbReference>
<dbReference type="OrthoDB" id="2399539at2759"/>
<accession>A0A8K0SGK8</accession>
<dbReference type="GO" id="GO:0000981">
    <property type="term" value="F:DNA-binding transcription factor activity, RNA polymerase II-specific"/>
    <property type="evidence" value="ECO:0007669"/>
    <property type="project" value="InterPro"/>
</dbReference>
<sequence length="604" mass="67032">MPPSDQPKTRASLACLPCRNRHIKCDGGRPFCRRCSSGGKVCHYAQSRRGGLDRAALAALRRRNEAAAAVGQGTVSPAEEALSSDQSPDWGVTTGPSVSELANDLQYDQSEDAFDFASMWTSEPDTISLTPPSSTLHIQDDPLITVFYQTFHGFHPCALPKRHLIRLSEQLDKRGGFPCLILMMRYIGSLYSQSSQAETLKQELVSCLSSAPRNDPLMVQCYLFYSVTVFWNGDRPLAQKYMDDAVQIAYELGMYRQGFAVENGLGDAVLQESWRRTWWQLYVIDGYYKGTVRTTPFRTGSIDATVDLPCEESEYESGLIPEPKTLEDYDCREFCPDNSVFSSFAQLIGSVRCAAKAVTVMTEELSRHSSPEIIESVDSALEGWLLLLPQERKVVMSKSGDIDELMFQAQALVHTAIIGLHRQFSDLKFTPVERLSRCATDTPDHHIPTELVNVHTTRMLRSIRAQVHLLALPARPFSHSPFLTCEITVGTLALLSACCYVLRGKELAVARDQIRMAIGCLKDIATVWPETLKSIQEVQMVARDVLGLGSKGTSTTNLSTPGSVRQESEKKSPPQNGDDAPTIDPLWVQMIGLGQDSFCSWLQD</sequence>
<keyword evidence="1" id="KW-0479">Metal-binding</keyword>
<gene>
    <name evidence="5" type="ORF">B0I35DRAFT_67249</name>
</gene>
<dbReference type="EMBL" id="JAGPNK010000011">
    <property type="protein sequence ID" value="KAH7311596.1"/>
    <property type="molecule type" value="Genomic_DNA"/>
</dbReference>
<dbReference type="AlphaFoldDB" id="A0A8K0SGK8"/>
<evidence type="ECO:0000256" key="2">
    <source>
        <dbReference type="ARBA" id="ARBA00023242"/>
    </source>
</evidence>
<dbReference type="Proteomes" id="UP000813444">
    <property type="component" value="Unassembled WGS sequence"/>
</dbReference>
<evidence type="ECO:0000256" key="1">
    <source>
        <dbReference type="ARBA" id="ARBA00022723"/>
    </source>
</evidence>
<comment type="caution">
    <text evidence="5">The sequence shown here is derived from an EMBL/GenBank/DDBJ whole genome shotgun (WGS) entry which is preliminary data.</text>
</comment>
<dbReference type="PANTHER" id="PTHR47431">
    <property type="entry name" value="ZN(II)2CYS6 TRANSCRIPTION FACTOR (EUROFUNG)-RELATED"/>
    <property type="match status" value="1"/>
</dbReference>
<dbReference type="SUPFAM" id="SSF57701">
    <property type="entry name" value="Zn2/Cys6 DNA-binding domain"/>
    <property type="match status" value="1"/>
</dbReference>
<feature type="region of interest" description="Disordered" evidence="3">
    <location>
        <begin position="552"/>
        <end position="581"/>
    </location>
</feature>
<feature type="compositionally biased region" description="Polar residues" evidence="3">
    <location>
        <begin position="552"/>
        <end position="565"/>
    </location>
</feature>
<evidence type="ECO:0000313" key="6">
    <source>
        <dbReference type="Proteomes" id="UP000813444"/>
    </source>
</evidence>
<dbReference type="SMART" id="SM00066">
    <property type="entry name" value="GAL4"/>
    <property type="match status" value="1"/>
</dbReference>
<organism evidence="5 6">
    <name type="scientific">Stachybotrys elegans</name>
    <dbReference type="NCBI Taxonomy" id="80388"/>
    <lineage>
        <taxon>Eukaryota</taxon>
        <taxon>Fungi</taxon>
        <taxon>Dikarya</taxon>
        <taxon>Ascomycota</taxon>
        <taxon>Pezizomycotina</taxon>
        <taxon>Sordariomycetes</taxon>
        <taxon>Hypocreomycetidae</taxon>
        <taxon>Hypocreales</taxon>
        <taxon>Stachybotryaceae</taxon>
        <taxon>Stachybotrys</taxon>
    </lineage>
</organism>
<dbReference type="Gene3D" id="4.10.240.10">
    <property type="entry name" value="Zn(2)-C6 fungal-type DNA-binding domain"/>
    <property type="match status" value="1"/>
</dbReference>
<reference evidence="5" key="1">
    <citation type="journal article" date="2021" name="Nat. Commun.">
        <title>Genetic determinants of endophytism in the Arabidopsis root mycobiome.</title>
        <authorList>
            <person name="Mesny F."/>
            <person name="Miyauchi S."/>
            <person name="Thiergart T."/>
            <person name="Pickel B."/>
            <person name="Atanasova L."/>
            <person name="Karlsson M."/>
            <person name="Huettel B."/>
            <person name="Barry K.W."/>
            <person name="Haridas S."/>
            <person name="Chen C."/>
            <person name="Bauer D."/>
            <person name="Andreopoulos W."/>
            <person name="Pangilinan J."/>
            <person name="LaButti K."/>
            <person name="Riley R."/>
            <person name="Lipzen A."/>
            <person name="Clum A."/>
            <person name="Drula E."/>
            <person name="Henrissat B."/>
            <person name="Kohler A."/>
            <person name="Grigoriev I.V."/>
            <person name="Martin F.M."/>
            <person name="Hacquard S."/>
        </authorList>
    </citation>
    <scope>NUCLEOTIDE SEQUENCE</scope>
    <source>
        <strain evidence="5">MPI-CAGE-CH-0235</strain>
    </source>
</reference>
<evidence type="ECO:0000313" key="5">
    <source>
        <dbReference type="EMBL" id="KAH7311596.1"/>
    </source>
</evidence>
<keyword evidence="6" id="KW-1185">Reference proteome</keyword>
<dbReference type="PROSITE" id="PS00463">
    <property type="entry name" value="ZN2_CY6_FUNGAL_1"/>
    <property type="match status" value="1"/>
</dbReference>
<proteinExistence type="predicted"/>